<keyword evidence="3 6" id="KW-1133">Transmembrane helix</keyword>
<protein>
    <submittedName>
        <fullName evidence="7">Uncharacterized protein</fullName>
    </submittedName>
</protein>
<comment type="subcellular location">
    <subcellularLocation>
        <location evidence="1">Membrane</location>
        <topology evidence="1">Multi-pass membrane protein</topology>
    </subcellularLocation>
</comment>
<feature type="transmembrane region" description="Helical" evidence="6">
    <location>
        <begin position="171"/>
        <end position="192"/>
    </location>
</feature>
<reference evidence="7 8" key="1">
    <citation type="submission" date="2024-02" db="EMBL/GenBank/DDBJ databases">
        <authorList>
            <person name="Chen Y."/>
            <person name="Shah S."/>
            <person name="Dougan E. K."/>
            <person name="Thang M."/>
            <person name="Chan C."/>
        </authorList>
    </citation>
    <scope>NUCLEOTIDE SEQUENCE [LARGE SCALE GENOMIC DNA]</scope>
</reference>
<feature type="transmembrane region" description="Helical" evidence="6">
    <location>
        <begin position="131"/>
        <end position="151"/>
    </location>
</feature>
<dbReference type="Gene3D" id="1.25.40.20">
    <property type="entry name" value="Ankyrin repeat-containing domain"/>
    <property type="match status" value="3"/>
</dbReference>
<name>A0ABP0RXT1_9DINO</name>
<dbReference type="EMBL" id="CAXAMN010026739">
    <property type="protein sequence ID" value="CAK9105447.1"/>
    <property type="molecule type" value="Genomic_DNA"/>
</dbReference>
<dbReference type="SMART" id="SM00248">
    <property type="entry name" value="ANK"/>
    <property type="match status" value="11"/>
</dbReference>
<keyword evidence="2 6" id="KW-0812">Transmembrane</keyword>
<feature type="transmembrane region" description="Helical" evidence="6">
    <location>
        <begin position="83"/>
        <end position="110"/>
    </location>
</feature>
<evidence type="ECO:0000313" key="7">
    <source>
        <dbReference type="EMBL" id="CAK9105447.1"/>
    </source>
</evidence>
<dbReference type="PROSITE" id="PS50088">
    <property type="entry name" value="ANK_REPEAT"/>
    <property type="match status" value="4"/>
</dbReference>
<gene>
    <name evidence="7" type="ORF">CCMP2556_LOCUS49354</name>
</gene>
<dbReference type="PROSITE" id="PS50297">
    <property type="entry name" value="ANK_REP_REGION"/>
    <property type="match status" value="1"/>
</dbReference>
<feature type="transmembrane region" description="Helical" evidence="6">
    <location>
        <begin position="242"/>
        <end position="262"/>
    </location>
</feature>
<dbReference type="InterPro" id="IPR036770">
    <property type="entry name" value="Ankyrin_rpt-contain_sf"/>
</dbReference>
<evidence type="ECO:0000313" key="8">
    <source>
        <dbReference type="Proteomes" id="UP001642484"/>
    </source>
</evidence>
<accession>A0ABP0RXT1</accession>
<dbReference type="InterPro" id="IPR037185">
    <property type="entry name" value="EmrE-like"/>
</dbReference>
<dbReference type="Pfam" id="PF00023">
    <property type="entry name" value="Ank"/>
    <property type="match status" value="1"/>
</dbReference>
<keyword evidence="5" id="KW-0040">ANK repeat</keyword>
<organism evidence="7 8">
    <name type="scientific">Durusdinium trenchii</name>
    <dbReference type="NCBI Taxonomy" id="1381693"/>
    <lineage>
        <taxon>Eukaryota</taxon>
        <taxon>Sar</taxon>
        <taxon>Alveolata</taxon>
        <taxon>Dinophyceae</taxon>
        <taxon>Suessiales</taxon>
        <taxon>Symbiodiniaceae</taxon>
        <taxon>Durusdinium</taxon>
    </lineage>
</organism>
<dbReference type="SUPFAM" id="SSF48403">
    <property type="entry name" value="Ankyrin repeat"/>
    <property type="match status" value="2"/>
</dbReference>
<feature type="repeat" description="ANK" evidence="5">
    <location>
        <begin position="546"/>
        <end position="578"/>
    </location>
</feature>
<keyword evidence="4 6" id="KW-0472">Membrane</keyword>
<feature type="repeat" description="ANK" evidence="5">
    <location>
        <begin position="301"/>
        <end position="333"/>
    </location>
</feature>
<evidence type="ECO:0000256" key="3">
    <source>
        <dbReference type="ARBA" id="ARBA00022989"/>
    </source>
</evidence>
<dbReference type="Proteomes" id="UP001642484">
    <property type="component" value="Unassembled WGS sequence"/>
</dbReference>
<dbReference type="NCBIfam" id="TIGR00803">
    <property type="entry name" value="nst"/>
    <property type="match status" value="1"/>
</dbReference>
<feature type="transmembrane region" description="Helical" evidence="6">
    <location>
        <begin position="6"/>
        <end position="26"/>
    </location>
</feature>
<dbReference type="Pfam" id="PF04142">
    <property type="entry name" value="Nuc_sug_transp"/>
    <property type="match status" value="1"/>
</dbReference>
<evidence type="ECO:0000256" key="6">
    <source>
        <dbReference type="SAM" id="Phobius"/>
    </source>
</evidence>
<feature type="repeat" description="ANK" evidence="5">
    <location>
        <begin position="578"/>
        <end position="610"/>
    </location>
</feature>
<dbReference type="SUPFAM" id="SSF103481">
    <property type="entry name" value="Multidrug resistance efflux transporter EmrE"/>
    <property type="match status" value="1"/>
</dbReference>
<evidence type="ECO:0000256" key="4">
    <source>
        <dbReference type="ARBA" id="ARBA00023136"/>
    </source>
</evidence>
<feature type="transmembrane region" description="Helical" evidence="6">
    <location>
        <begin position="47"/>
        <end position="71"/>
    </location>
</feature>
<dbReference type="InterPro" id="IPR002110">
    <property type="entry name" value="Ankyrin_rpt"/>
</dbReference>
<evidence type="ECO:0000256" key="5">
    <source>
        <dbReference type="PROSITE-ProRule" id="PRU00023"/>
    </source>
</evidence>
<proteinExistence type="predicted"/>
<keyword evidence="8" id="KW-1185">Reference proteome</keyword>
<dbReference type="InterPro" id="IPR007271">
    <property type="entry name" value="Nuc_sug_transpt"/>
</dbReference>
<evidence type="ECO:0000256" key="1">
    <source>
        <dbReference type="ARBA" id="ARBA00004141"/>
    </source>
</evidence>
<evidence type="ECO:0000256" key="2">
    <source>
        <dbReference type="ARBA" id="ARBA00022692"/>
    </source>
</evidence>
<dbReference type="PANTHER" id="PTHR10231">
    <property type="entry name" value="NUCLEOTIDE-SUGAR TRANSMEMBRANE TRANSPORTER"/>
    <property type="match status" value="1"/>
</dbReference>
<dbReference type="Pfam" id="PF12796">
    <property type="entry name" value="Ank_2"/>
    <property type="match status" value="2"/>
</dbReference>
<feature type="repeat" description="ANK" evidence="5">
    <location>
        <begin position="645"/>
        <end position="677"/>
    </location>
</feature>
<comment type="caution">
    <text evidence="7">The sequence shown here is derived from an EMBL/GenBank/DDBJ whole genome shotgun (WGS) entry which is preliminary data.</text>
</comment>
<sequence length="730" mass="78842">MVSWKWVSLVLMLVQNAITPIVFRYATTGAKAQDRFSTSTSIGCQEALKLLMSFGLAAVEFGSASAALAAICAVKPGDSARLAIPAILFVLQNAAMQLATVHLPAALFQVTWQGKTLVMAGLSVLLLDKRLVRSAWLAIAFMAVGIAVVQLSQSKEGKQALMANASEQQPALGLFFVLGGCLCSGFAAVYLEKLVKQKEKTERTSMWIQNMQLAFYSLLLTSLTSTMNSVAEHTGFFRGFSFSVWIMILNNAIGGLLVALVIKHADNILRGFATALVEVGAWSIAEFLLEANADINALRFDGKTSLMLAVEANQVEFVRTIVHQKAELNTKDERGSTALSIALEMKRSSQMDFLHILANGHCDLNMICPASKLPAVTLAASAGNMEVVELLVRCRAGIHGEHSSVAAAAASEKWHMVKRLVELEADPNVAISYKSESMKTNGYGNPKPSTVLIQATKSGDESLVQFLCHKGASANFMSDSNESACGAAAAANHLGVLKILAEAHADLDRSPLHGLPPLLVAANSKRWAALHLLLELRADTEVCNPDGETALIIAASQGNARGVSKLIDCRAKLEARSKGQTALLAAARQQSWMVVRRLAEARADLDAIESPDAKPVIVRLAETSQWDTLIHLARHGANLEAKGLAGRTVLMYAAESGLDDVAWWLLQCRADPNAEDQRGETALLKACNRQLESFMRLLWENGARIEIPLQKSRIPAMSKLLRKWQGNTDD</sequence>